<sequence>MLCFTPFQIFKLSKFLILASLLLHEIHAKSGCSNFGHSCFGALGKRSELTNENYEMVQNGETELESSPYGYAGLKIPIAYPKRFYKSNRMSAEQYDELNKIIRDWIVHNRKQEEPEIK</sequence>
<dbReference type="EMBL" id="MK751543">
    <property type="protein sequence ID" value="QGA72547.1"/>
    <property type="molecule type" value="mRNA"/>
</dbReference>
<dbReference type="AlphaFoldDB" id="A0A5Q0TWP1"/>
<proteinExistence type="evidence at transcript level"/>
<feature type="signal peptide" evidence="1">
    <location>
        <begin position="1"/>
        <end position="28"/>
    </location>
</feature>
<evidence type="ECO:0000313" key="2">
    <source>
        <dbReference type="EMBL" id="QGA72547.1"/>
    </source>
</evidence>
<feature type="chain" id="PRO_5024290278" evidence="1">
    <location>
        <begin position="29"/>
        <end position="118"/>
    </location>
</feature>
<organism evidence="2">
    <name type="scientific">Rhynchophorus ferrugineus</name>
    <name type="common">Red palm weevil</name>
    <name type="synonym">Curculio ferrugineus</name>
    <dbReference type="NCBI Taxonomy" id="354439"/>
    <lineage>
        <taxon>Eukaryota</taxon>
        <taxon>Metazoa</taxon>
        <taxon>Ecdysozoa</taxon>
        <taxon>Arthropoda</taxon>
        <taxon>Hexapoda</taxon>
        <taxon>Insecta</taxon>
        <taxon>Pterygota</taxon>
        <taxon>Neoptera</taxon>
        <taxon>Endopterygota</taxon>
        <taxon>Coleoptera</taxon>
        <taxon>Polyphaga</taxon>
        <taxon>Cucujiformia</taxon>
        <taxon>Curculionidae</taxon>
        <taxon>Dryophthorinae</taxon>
        <taxon>Rhynchophorus</taxon>
    </lineage>
</organism>
<accession>A0A5Q0TWP1</accession>
<evidence type="ECO:0000256" key="1">
    <source>
        <dbReference type="SAM" id="SignalP"/>
    </source>
</evidence>
<gene>
    <name evidence="2" type="primary">CCHa-2</name>
</gene>
<keyword evidence="1" id="KW-0732">Signal</keyword>
<dbReference type="GO" id="GO:0007218">
    <property type="term" value="P:neuropeptide signaling pathway"/>
    <property type="evidence" value="ECO:0007669"/>
    <property type="project" value="UniProtKB-KW"/>
</dbReference>
<reference evidence="2" key="1">
    <citation type="submission" date="2019-04" db="EMBL/GenBank/DDBJ databases">
        <title>Identification and expression profiles of neuropeptides and their G protein-coupled receptors in the Red palm weevil Rhynchophorus ferrugineus (Coleoptera: Curculionidae).</title>
        <authorList>
            <person name="Zhang H."/>
            <person name="Bai J."/>
            <person name="Huang S."/>
            <person name="Hou Y."/>
        </authorList>
    </citation>
    <scope>NUCLEOTIDE SEQUENCE</scope>
</reference>
<name>A0A5Q0TWP1_RHYFE</name>
<keyword evidence="2" id="KW-0527">Neuropeptide</keyword>
<protein>
    <submittedName>
        <fullName evidence="2">Neuropeptide CChamide-2</fullName>
    </submittedName>
</protein>